<dbReference type="Gene3D" id="3.40.50.360">
    <property type="match status" value="1"/>
</dbReference>
<dbReference type="EMBL" id="CP065321">
    <property type="protein sequence ID" value="QQR29416.1"/>
    <property type="molecule type" value="Genomic_DNA"/>
</dbReference>
<dbReference type="RefSeq" id="WP_066534741.1">
    <property type="nucleotide sequence ID" value="NZ_CP021422.1"/>
</dbReference>
<organism evidence="2 4">
    <name type="scientific">Acutalibacter muris</name>
    <dbReference type="NCBI Taxonomy" id="1796620"/>
    <lineage>
        <taxon>Bacteria</taxon>
        <taxon>Bacillati</taxon>
        <taxon>Bacillota</taxon>
        <taxon>Clostridia</taxon>
        <taxon>Eubacteriales</taxon>
        <taxon>Acutalibacteraceae</taxon>
        <taxon>Acutalibacter</taxon>
    </lineage>
</organism>
<gene>
    <name evidence="1" type="ORF">ADH66_05320</name>
    <name evidence="2" type="ORF">I5Q82_15405</name>
</gene>
<reference evidence="1" key="1">
    <citation type="journal article" date="2017" name="Genome Announc.">
        <title>High-Quality Whole-Genome Sequences of the Oligo-Mouse-Microbiota Bacterial Community.</title>
        <authorList>
            <person name="Garzetti D."/>
            <person name="Brugiroux S."/>
            <person name="Bunk B."/>
            <person name="Pukall R."/>
            <person name="McCoy K.D."/>
            <person name="Macpherson A.J."/>
            <person name="Stecher B."/>
        </authorList>
    </citation>
    <scope>NUCLEOTIDE SEQUENCE</scope>
    <source>
        <strain evidence="1">KB18</strain>
    </source>
</reference>
<evidence type="ECO:0000313" key="4">
    <source>
        <dbReference type="Proteomes" id="UP000596035"/>
    </source>
</evidence>
<dbReference type="AlphaFoldDB" id="A0A1Z2XNX9"/>
<reference evidence="2 4" key="3">
    <citation type="submission" date="2020-11" db="EMBL/GenBank/DDBJ databases">
        <title>Closed and high quality bacterial genomes of the OMM12 community.</title>
        <authorList>
            <person name="Marbouty M."/>
            <person name="Lamy-Besnier Q."/>
            <person name="Debarbieux L."/>
            <person name="Koszul R."/>
        </authorList>
    </citation>
    <scope>NUCLEOTIDE SEQUENCE [LARGE SCALE GENOMIC DNA]</scope>
    <source>
        <strain evidence="2 4">KB18</strain>
    </source>
</reference>
<dbReference type="Proteomes" id="UP000196710">
    <property type="component" value="Chromosome"/>
</dbReference>
<evidence type="ECO:0000313" key="2">
    <source>
        <dbReference type="EMBL" id="QQR29416.1"/>
    </source>
</evidence>
<dbReference type="Proteomes" id="UP000596035">
    <property type="component" value="Chromosome"/>
</dbReference>
<protein>
    <recommendedName>
        <fullName evidence="5">NADPH-dependent FMN reductase-like domain-containing protein</fullName>
    </recommendedName>
</protein>
<name>A0A1Z2XNX9_9FIRM</name>
<keyword evidence="3" id="KW-1185">Reference proteome</keyword>
<evidence type="ECO:0008006" key="5">
    <source>
        <dbReference type="Google" id="ProtNLM"/>
    </source>
</evidence>
<dbReference type="SUPFAM" id="SSF52218">
    <property type="entry name" value="Flavoproteins"/>
    <property type="match status" value="1"/>
</dbReference>
<dbReference type="InterPro" id="IPR029039">
    <property type="entry name" value="Flavoprotein-like_sf"/>
</dbReference>
<dbReference type="EMBL" id="CP021422">
    <property type="protein sequence ID" value="ASB40130.1"/>
    <property type="molecule type" value="Genomic_DNA"/>
</dbReference>
<evidence type="ECO:0000313" key="3">
    <source>
        <dbReference type="Proteomes" id="UP000196710"/>
    </source>
</evidence>
<sequence length="182" mass="20703">MKKICTISFSGRPGGNCGSIAGEIQKYWQGRGEVKTFDFSALEITPCGRCEYECFGGQKGCPHFSDPEFAICEAITDSDITYFVVPNYCDYPPANFFIFNERGQCYFQRHHELLEKYLAVRKKFIVVSNTGRENFTAAFRYHVPEGTEPEALFLAARKFGRVSIKGDLMASPEARETLRRFL</sequence>
<reference evidence="3" key="2">
    <citation type="submission" date="2017-05" db="EMBL/GenBank/DDBJ databases">
        <title>Improved OligoMM genomes.</title>
        <authorList>
            <person name="Garzetti D."/>
        </authorList>
    </citation>
    <scope>NUCLEOTIDE SEQUENCE [LARGE SCALE GENOMIC DNA]</scope>
    <source>
        <strain evidence="3">KB18</strain>
    </source>
</reference>
<accession>A0A1Z2XNX9</accession>
<proteinExistence type="predicted"/>
<evidence type="ECO:0000313" key="1">
    <source>
        <dbReference type="EMBL" id="ASB40130.1"/>
    </source>
</evidence>
<dbReference type="KEGG" id="amur:ADH66_05320"/>